<evidence type="ECO:0008006" key="4">
    <source>
        <dbReference type="Google" id="ProtNLM"/>
    </source>
</evidence>
<keyword evidence="1" id="KW-0472">Membrane</keyword>
<reference evidence="2 3" key="1">
    <citation type="journal article" date="2014" name="Genome Announc.">
        <title>Draft Genome Sequence of the Haloacid-Degrading Burkholderia caribensis Strain MBA4.</title>
        <authorList>
            <person name="Pan Y."/>
            <person name="Kong K.F."/>
            <person name="Tsang J.S."/>
        </authorList>
    </citation>
    <scope>NUCLEOTIDE SEQUENCE [LARGE SCALE GENOMIC DNA]</scope>
    <source>
        <strain evidence="2 3">MBA4</strain>
    </source>
</reference>
<keyword evidence="1" id="KW-0812">Transmembrane</keyword>
<sequence length="162" mass="16963">MTPERFRAIVDAYGADARHWPDAERAAASAWAAQHRSEADALLAQAAQLDAWLASDAAATDLAPDAALIERVMASAPANRQPRQPRQLRRARRLSLAWPGGGSGRAGWWWSGAAFAGVGLIGGLAGAFAVSFFLVTGNPSPGPESSYLTTGFGGTAADWSDE</sequence>
<dbReference type="Proteomes" id="UP000019146">
    <property type="component" value="Chromosome 2"/>
</dbReference>
<evidence type="ECO:0000313" key="2">
    <source>
        <dbReference type="EMBL" id="ALL67846.1"/>
    </source>
</evidence>
<proteinExistence type="predicted"/>
<dbReference type="EMBL" id="CP012747">
    <property type="protein sequence ID" value="ALL67846.1"/>
    <property type="molecule type" value="Genomic_DNA"/>
</dbReference>
<feature type="transmembrane region" description="Helical" evidence="1">
    <location>
        <begin position="108"/>
        <end position="135"/>
    </location>
</feature>
<dbReference type="RefSeq" id="WP_035999511.1">
    <property type="nucleotide sequence ID" value="NZ_CP012747.1"/>
</dbReference>
<evidence type="ECO:0000313" key="3">
    <source>
        <dbReference type="Proteomes" id="UP000019146"/>
    </source>
</evidence>
<evidence type="ECO:0000256" key="1">
    <source>
        <dbReference type="SAM" id="Phobius"/>
    </source>
</evidence>
<protein>
    <recommendedName>
        <fullName evidence="4">Transmembrane protein</fullName>
    </recommendedName>
</protein>
<gene>
    <name evidence="2" type="ORF">K788_0001033</name>
</gene>
<name>A0A0P0RH40_9BURK</name>
<dbReference type="GeneID" id="69971632"/>
<organism evidence="2 3">
    <name type="scientific">Paraburkholderia caribensis MBA4</name>
    <dbReference type="NCBI Taxonomy" id="1323664"/>
    <lineage>
        <taxon>Bacteria</taxon>
        <taxon>Pseudomonadati</taxon>
        <taxon>Pseudomonadota</taxon>
        <taxon>Betaproteobacteria</taxon>
        <taxon>Burkholderiales</taxon>
        <taxon>Burkholderiaceae</taxon>
        <taxon>Paraburkholderia</taxon>
    </lineage>
</organism>
<accession>A0A0P0RH40</accession>
<keyword evidence="1" id="KW-1133">Transmembrane helix</keyword>
<dbReference type="AlphaFoldDB" id="A0A0P0RH40"/>
<dbReference type="KEGG" id="bcai:K788_0001033"/>